<dbReference type="InterPro" id="IPR027417">
    <property type="entry name" value="P-loop_NTPase"/>
</dbReference>
<keyword evidence="1" id="KW-0547">Nucleotide-binding</keyword>
<name>A0ABQ5YL90_9NEIS</name>
<dbReference type="SUPFAM" id="SSF52540">
    <property type="entry name" value="P-loop containing nucleoside triphosphate hydrolases"/>
    <property type="match status" value="1"/>
</dbReference>
<proteinExistence type="predicted"/>
<dbReference type="PANTHER" id="PTHR47545:SF1">
    <property type="entry name" value="MULTIFUNCTIONAL CCA PROTEIN"/>
    <property type="match status" value="1"/>
</dbReference>
<dbReference type="Pfam" id="PF13671">
    <property type="entry name" value="AAA_33"/>
    <property type="match status" value="1"/>
</dbReference>
<keyword evidence="3" id="KW-1185">Reference proteome</keyword>
<dbReference type="InterPro" id="IPR003607">
    <property type="entry name" value="HD/PDEase_dom"/>
</dbReference>
<evidence type="ECO:0000313" key="2">
    <source>
        <dbReference type="EMBL" id="GLR14733.1"/>
    </source>
</evidence>
<dbReference type="CDD" id="cd00077">
    <property type="entry name" value="HDc"/>
    <property type="match status" value="1"/>
</dbReference>
<comment type="caution">
    <text evidence="2">The sequence shown here is derived from an EMBL/GenBank/DDBJ whole genome shotgun (WGS) entry which is preliminary data.</text>
</comment>
<evidence type="ECO:0008006" key="4">
    <source>
        <dbReference type="Google" id="ProtNLM"/>
    </source>
</evidence>
<evidence type="ECO:0000256" key="1">
    <source>
        <dbReference type="ARBA" id="ARBA00022741"/>
    </source>
</evidence>
<dbReference type="RefSeq" id="WP_284197802.1">
    <property type="nucleotide sequence ID" value="NZ_BSOG01000005.1"/>
</dbReference>
<dbReference type="EMBL" id="BSOG01000005">
    <property type="protein sequence ID" value="GLR14733.1"/>
    <property type="molecule type" value="Genomic_DNA"/>
</dbReference>
<dbReference type="Gene3D" id="1.10.3090.10">
    <property type="entry name" value="cca-adding enzyme, domain 2"/>
    <property type="match status" value="1"/>
</dbReference>
<evidence type="ECO:0000313" key="3">
    <source>
        <dbReference type="Proteomes" id="UP001156706"/>
    </source>
</evidence>
<dbReference type="PANTHER" id="PTHR47545">
    <property type="entry name" value="MULTIFUNCTIONAL CCA PROTEIN"/>
    <property type="match status" value="1"/>
</dbReference>
<dbReference type="InterPro" id="IPR050124">
    <property type="entry name" value="tRNA_CCA-adding_enzyme"/>
</dbReference>
<sequence length="403" mass="45053">MDLLTLIQADNLIALKQPVSLRGPAYAELQQLVAQAGAEPDWQAVLAALPCLLPLARTPQDPRYHGEGDVWTHTRMVVQALCAGEDYAQADAERRFVLFYAALLHDMAKPATTTVDAVNGHIGQPGHSGRGAVDARILLWRSGVPFALREAICRLIAVHQLPFYALRGSRSGQTAEFIVRKLSHELCIAELAALAEADMRGRYCADADEVLLYIELFRELAREEGCYTQARAFADSHTRMRYFNGDDVHPDYAYHREPGSRVTVMCGLPATGKSTWLAQHCKDLPLVGFDDAREELGLKYGENDGRAVHHAVDKAKALLRARSDFVWNATHLSRQMRAKTLDLLFAYGATVEVIYLEQAERTLLERNRRRDSSLSNTGLLRMLHRWEVVLPSEAHSVRYLTAV</sequence>
<protein>
    <recommendedName>
        <fullName evidence="4">AAA family ATPase</fullName>
    </recommendedName>
</protein>
<gene>
    <name evidence="2" type="ORF">GCM10007907_35230</name>
</gene>
<accession>A0ABQ5YL90</accession>
<reference evidence="3" key="1">
    <citation type="journal article" date="2019" name="Int. J. Syst. Evol. Microbiol.">
        <title>The Global Catalogue of Microorganisms (GCM) 10K type strain sequencing project: providing services to taxonomists for standard genome sequencing and annotation.</title>
        <authorList>
            <consortium name="The Broad Institute Genomics Platform"/>
            <consortium name="The Broad Institute Genome Sequencing Center for Infectious Disease"/>
            <person name="Wu L."/>
            <person name="Ma J."/>
        </authorList>
    </citation>
    <scope>NUCLEOTIDE SEQUENCE [LARGE SCALE GENOMIC DNA]</scope>
    <source>
        <strain evidence="3">NBRC 110044</strain>
    </source>
</reference>
<organism evidence="2 3">
    <name type="scientific">Chitinimonas prasina</name>
    <dbReference type="NCBI Taxonomy" id="1434937"/>
    <lineage>
        <taxon>Bacteria</taxon>
        <taxon>Pseudomonadati</taxon>
        <taxon>Pseudomonadota</taxon>
        <taxon>Betaproteobacteria</taxon>
        <taxon>Neisseriales</taxon>
        <taxon>Chitinibacteraceae</taxon>
        <taxon>Chitinimonas</taxon>
    </lineage>
</organism>
<dbReference type="SUPFAM" id="SSF109604">
    <property type="entry name" value="HD-domain/PDEase-like"/>
    <property type="match status" value="1"/>
</dbReference>
<dbReference type="Gene3D" id="3.40.50.300">
    <property type="entry name" value="P-loop containing nucleotide triphosphate hydrolases"/>
    <property type="match status" value="1"/>
</dbReference>
<dbReference type="Proteomes" id="UP001156706">
    <property type="component" value="Unassembled WGS sequence"/>
</dbReference>